<organism evidence="1 2">
    <name type="scientific">Arenimonas malthae CC-JY-1</name>
    <dbReference type="NCBI Taxonomy" id="1384054"/>
    <lineage>
        <taxon>Bacteria</taxon>
        <taxon>Pseudomonadati</taxon>
        <taxon>Pseudomonadota</taxon>
        <taxon>Gammaproteobacteria</taxon>
        <taxon>Lysobacterales</taxon>
        <taxon>Lysobacteraceae</taxon>
        <taxon>Arenimonas</taxon>
    </lineage>
</organism>
<name>A0A091BK44_9GAMM</name>
<dbReference type="EMBL" id="AVCH01000003">
    <property type="protein sequence ID" value="KFN52141.1"/>
    <property type="molecule type" value="Genomic_DNA"/>
</dbReference>
<reference evidence="1 2" key="1">
    <citation type="submission" date="2013-09" db="EMBL/GenBank/DDBJ databases">
        <title>Genome sequencing of Arenimonas malthae.</title>
        <authorList>
            <person name="Chen F."/>
            <person name="Wang G."/>
        </authorList>
    </citation>
    <scope>NUCLEOTIDE SEQUENCE [LARGE SCALE GENOMIC DNA]</scope>
    <source>
        <strain evidence="1 2">CC-JY-1</strain>
    </source>
</reference>
<sequence length="36" mass="4002">MLVHECTYLGQDKYPQLHQACQDVLDKLTGLAGIAK</sequence>
<accession>A0A091BK44</accession>
<proteinExistence type="predicted"/>
<dbReference type="AlphaFoldDB" id="A0A091BK44"/>
<gene>
    <name evidence="1" type="ORF">N790_12660</name>
</gene>
<evidence type="ECO:0000313" key="2">
    <source>
        <dbReference type="Proteomes" id="UP000029392"/>
    </source>
</evidence>
<keyword evidence="2" id="KW-1185">Reference proteome</keyword>
<dbReference type="Proteomes" id="UP000029392">
    <property type="component" value="Unassembled WGS sequence"/>
</dbReference>
<comment type="caution">
    <text evidence="1">The sequence shown here is derived from an EMBL/GenBank/DDBJ whole genome shotgun (WGS) entry which is preliminary data.</text>
</comment>
<protein>
    <submittedName>
        <fullName evidence="1">Uncharacterized protein</fullName>
    </submittedName>
</protein>
<evidence type="ECO:0000313" key="1">
    <source>
        <dbReference type="EMBL" id="KFN52141.1"/>
    </source>
</evidence>